<comment type="caution">
    <text evidence="3">The sequence shown here is derived from an EMBL/GenBank/DDBJ whole genome shotgun (WGS) entry which is preliminary data.</text>
</comment>
<sequence>MTAQFYERLSNDLTQLLENPIDYNVTIEVGEGSDKQIYKVHSYILQSRNSYFQKKLNEISFNENHIKVFKMSNISIKIFNIIIKYIYGGIFSLEKLENSVIFDLLITSNELNLDELVEHLQTHFVNNNASWLRLNFSWVYQTSYQMKNFNIIQDFCNNIIAKYPNTIFESKNFLTLPEDALISIIKQDDLQLEESQIWQYIIQWGKAQNPTLPVNLKEWTSNNFLTLKTTLKQCLSHIRYFSISGEDVFEMIFPYQQILEPELWLDINSKFLAPNKPISSTVLPPRKVLNATLPTRTTDEHTFSNSDINQQESKQESEQASNEFDTEPEPTPTFIPNGSSSYGDWIETRVRYIPLRLNSDERKRLRLLEAALNVSEYTEKIDILPSGSSVPKVNRIVYQIKNLCGILSSLLLASDYNKDQELFKNKSFEDNEEFFQTIFEIGRRNKITNPEKMRDAYGKLMYLLMDSIIPEVKDLLQLDLIIPIKTVYDFLKKRDALRILHHELIPDAVQEIIPDGKRRQQINQEIRKKEKAIKLISYQFSNHNISSEEIKQCLYSIGDNHAYLRSNRDCCIKMLKNLTSYFNPSKIENGYSLAIRSGKDGARLSHNHETQYHYANQTMSLWREIQNEMFKLWFLADEDLLSEHNPYRLKDTGQGLNRMQRCPSVSHVMHSILHRAQKSAGYWIGSSIENGYSLAIRSGKDGARLSHNHETQYHYANQTMSLWREIQNEMFKLWFLADEDLLSEHNPYRLKDTGQGLNRMQRCPSVSHVMHSILHRAQKSAGYWIGSSVIHLGNGNVPNALMFIDKYNQVSRILNPILICLEGIKPLTDSNTRIRHYINDKFGSVEELKKGICADFFRYAFDGSGTENLFDAGSCIDGRLTSAWNWYSQIGKKEYFPVFFLTEFVGFDGEGF</sequence>
<dbReference type="EMBL" id="PQFF01000070">
    <property type="protein sequence ID" value="RHZ84888.1"/>
    <property type="molecule type" value="Genomic_DNA"/>
</dbReference>
<reference evidence="3 4" key="1">
    <citation type="submission" date="2018-08" db="EMBL/GenBank/DDBJ databases">
        <title>Genome and evolution of the arbuscular mycorrhizal fungus Diversispora epigaea (formerly Glomus versiforme) and its bacterial endosymbionts.</title>
        <authorList>
            <person name="Sun X."/>
            <person name="Fei Z."/>
            <person name="Harrison M."/>
        </authorList>
    </citation>
    <scope>NUCLEOTIDE SEQUENCE [LARGE SCALE GENOMIC DNA]</scope>
    <source>
        <strain evidence="3 4">IT104</strain>
    </source>
</reference>
<dbReference type="InterPro" id="IPR057668">
    <property type="entry name" value="E2_Ub-conjug_enz_C"/>
</dbReference>
<gene>
    <name evidence="3" type="ORF">Glove_74g192</name>
</gene>
<organism evidence="3 4">
    <name type="scientific">Diversispora epigaea</name>
    <dbReference type="NCBI Taxonomy" id="1348612"/>
    <lineage>
        <taxon>Eukaryota</taxon>
        <taxon>Fungi</taxon>
        <taxon>Fungi incertae sedis</taxon>
        <taxon>Mucoromycota</taxon>
        <taxon>Glomeromycotina</taxon>
        <taxon>Glomeromycetes</taxon>
        <taxon>Diversisporales</taxon>
        <taxon>Diversisporaceae</taxon>
        <taxon>Diversispora</taxon>
    </lineage>
</organism>
<dbReference type="PANTHER" id="PTHR31560">
    <property type="entry name" value="UPF0652 PROTEIN C16A11.03C-RELATED"/>
    <property type="match status" value="1"/>
</dbReference>
<accession>A0A397JDJ7</accession>
<proteinExistence type="predicted"/>
<feature type="domain" description="BTB" evidence="2">
    <location>
        <begin position="23"/>
        <end position="95"/>
    </location>
</feature>
<feature type="region of interest" description="Disordered" evidence="1">
    <location>
        <begin position="294"/>
        <end position="338"/>
    </location>
</feature>
<dbReference type="SMART" id="SM00225">
    <property type="entry name" value="BTB"/>
    <property type="match status" value="1"/>
</dbReference>
<dbReference type="Gene3D" id="1.25.40.420">
    <property type="match status" value="1"/>
</dbReference>
<evidence type="ECO:0000313" key="4">
    <source>
        <dbReference type="Proteomes" id="UP000266861"/>
    </source>
</evidence>
<dbReference type="InterPro" id="IPR011333">
    <property type="entry name" value="SKP1/BTB/POZ_sf"/>
</dbReference>
<evidence type="ECO:0000256" key="1">
    <source>
        <dbReference type="SAM" id="MobiDB-lite"/>
    </source>
</evidence>
<dbReference type="InterPro" id="IPR000210">
    <property type="entry name" value="BTB/POZ_dom"/>
</dbReference>
<protein>
    <recommendedName>
        <fullName evidence="2">BTB domain-containing protein</fullName>
    </recommendedName>
</protein>
<keyword evidence="4" id="KW-1185">Reference proteome</keyword>
<dbReference type="PROSITE" id="PS50097">
    <property type="entry name" value="BTB"/>
    <property type="match status" value="1"/>
</dbReference>
<dbReference type="PANTHER" id="PTHR31560:SF0">
    <property type="entry name" value="UPF0652 PROTEIN C22H10.08"/>
    <property type="match status" value="1"/>
</dbReference>
<dbReference type="Proteomes" id="UP000266861">
    <property type="component" value="Unassembled WGS sequence"/>
</dbReference>
<dbReference type="InterPro" id="IPR011705">
    <property type="entry name" value="BACK"/>
</dbReference>
<dbReference type="InterPro" id="IPR018553">
    <property type="entry name" value="E2_Ub-conjug_enz"/>
</dbReference>
<dbReference type="OrthoDB" id="406045at2759"/>
<dbReference type="Gene3D" id="3.30.710.10">
    <property type="entry name" value="Potassium Channel Kv1.1, Chain A"/>
    <property type="match status" value="1"/>
</dbReference>
<dbReference type="SUPFAM" id="SSF54695">
    <property type="entry name" value="POZ domain"/>
    <property type="match status" value="1"/>
</dbReference>
<dbReference type="Pfam" id="PF09418">
    <property type="entry name" value="DUF2009"/>
    <property type="match status" value="2"/>
</dbReference>
<evidence type="ECO:0000313" key="3">
    <source>
        <dbReference type="EMBL" id="RHZ84888.1"/>
    </source>
</evidence>
<name>A0A397JDJ7_9GLOM</name>
<dbReference type="Pfam" id="PF00651">
    <property type="entry name" value="BTB"/>
    <property type="match status" value="1"/>
</dbReference>
<evidence type="ECO:0000259" key="2">
    <source>
        <dbReference type="PROSITE" id="PS50097"/>
    </source>
</evidence>
<dbReference type="AlphaFoldDB" id="A0A397JDJ7"/>
<dbReference type="Pfam" id="PF07707">
    <property type="entry name" value="BACK"/>
    <property type="match status" value="1"/>
</dbReference>